<evidence type="ECO:0000259" key="5">
    <source>
        <dbReference type="PROSITE" id="PS50011"/>
    </source>
</evidence>
<evidence type="ECO:0000259" key="6">
    <source>
        <dbReference type="PROSITE" id="PS50237"/>
    </source>
</evidence>
<feature type="coiled-coil region" evidence="3">
    <location>
        <begin position="278"/>
        <end position="339"/>
    </location>
</feature>
<dbReference type="GO" id="GO:0005634">
    <property type="term" value="C:nucleus"/>
    <property type="evidence" value="ECO:0007669"/>
    <property type="project" value="TreeGrafter"/>
</dbReference>
<dbReference type="SUPFAM" id="SSF56204">
    <property type="entry name" value="Hect, E3 ligase catalytic domain"/>
    <property type="match status" value="1"/>
</dbReference>
<feature type="compositionally biased region" description="Low complexity" evidence="4">
    <location>
        <begin position="686"/>
        <end position="709"/>
    </location>
</feature>
<comment type="caution">
    <text evidence="2">Lacks conserved residue(s) required for the propagation of feature annotation.</text>
</comment>
<feature type="region of interest" description="Disordered" evidence="4">
    <location>
        <begin position="1370"/>
        <end position="1433"/>
    </location>
</feature>
<dbReference type="InterPro" id="IPR008271">
    <property type="entry name" value="Ser/Thr_kinase_AS"/>
</dbReference>
<proteinExistence type="predicted"/>
<dbReference type="SUPFAM" id="SSF56112">
    <property type="entry name" value="Protein kinase-like (PK-like)"/>
    <property type="match status" value="1"/>
</dbReference>
<organism evidence="7 8">
    <name type="scientific">Cymbomonas tetramitiformis</name>
    <dbReference type="NCBI Taxonomy" id="36881"/>
    <lineage>
        <taxon>Eukaryota</taxon>
        <taxon>Viridiplantae</taxon>
        <taxon>Chlorophyta</taxon>
        <taxon>Pyramimonadophyceae</taxon>
        <taxon>Pyramimonadales</taxon>
        <taxon>Pyramimonadaceae</taxon>
        <taxon>Cymbomonas</taxon>
    </lineage>
</organism>
<dbReference type="EMBL" id="LGRX02003321">
    <property type="protein sequence ID" value="KAK3282423.1"/>
    <property type="molecule type" value="Genomic_DNA"/>
</dbReference>
<evidence type="ECO:0000256" key="3">
    <source>
        <dbReference type="SAM" id="Coils"/>
    </source>
</evidence>
<keyword evidence="8" id="KW-1185">Reference proteome</keyword>
<dbReference type="PROSITE" id="PS50011">
    <property type="entry name" value="PROTEIN_KINASE_DOM"/>
    <property type="match status" value="1"/>
</dbReference>
<dbReference type="GO" id="GO:0004842">
    <property type="term" value="F:ubiquitin-protein transferase activity"/>
    <property type="evidence" value="ECO:0007669"/>
    <property type="project" value="InterPro"/>
</dbReference>
<feature type="region of interest" description="Disordered" evidence="4">
    <location>
        <begin position="1"/>
        <end position="25"/>
    </location>
</feature>
<dbReference type="SMART" id="SM00119">
    <property type="entry name" value="HECTc"/>
    <property type="match status" value="1"/>
</dbReference>
<dbReference type="GO" id="GO:0005737">
    <property type="term" value="C:cytoplasm"/>
    <property type="evidence" value="ECO:0007669"/>
    <property type="project" value="TreeGrafter"/>
</dbReference>
<dbReference type="Gene3D" id="3.30.2160.10">
    <property type="entry name" value="Hect, E3 ligase catalytic domain"/>
    <property type="match status" value="1"/>
</dbReference>
<feature type="compositionally biased region" description="Polar residues" evidence="4">
    <location>
        <begin position="8"/>
        <end position="24"/>
    </location>
</feature>
<comment type="caution">
    <text evidence="7">The sequence shown here is derived from an EMBL/GenBank/DDBJ whole genome shotgun (WGS) entry which is preliminary data.</text>
</comment>
<dbReference type="GO" id="GO:0004674">
    <property type="term" value="F:protein serine/threonine kinase activity"/>
    <property type="evidence" value="ECO:0007669"/>
    <property type="project" value="TreeGrafter"/>
</dbReference>
<dbReference type="Gene3D" id="1.10.510.10">
    <property type="entry name" value="Transferase(Phosphotransferase) domain 1"/>
    <property type="match status" value="1"/>
</dbReference>
<dbReference type="Pfam" id="PF00632">
    <property type="entry name" value="HECT"/>
    <property type="match status" value="1"/>
</dbReference>
<feature type="domain" description="HECT" evidence="6">
    <location>
        <begin position="897"/>
        <end position="1218"/>
    </location>
</feature>
<dbReference type="GO" id="GO:0005524">
    <property type="term" value="F:ATP binding"/>
    <property type="evidence" value="ECO:0007669"/>
    <property type="project" value="InterPro"/>
</dbReference>
<evidence type="ECO:0000313" key="8">
    <source>
        <dbReference type="Proteomes" id="UP001190700"/>
    </source>
</evidence>
<dbReference type="PANTHER" id="PTHR44167">
    <property type="entry name" value="OVARIAN-SPECIFIC SERINE/THREONINE-PROTEIN KINASE LOK-RELATED"/>
    <property type="match status" value="1"/>
</dbReference>
<dbReference type="InterPro" id="IPR000719">
    <property type="entry name" value="Prot_kinase_dom"/>
</dbReference>
<dbReference type="PROSITE" id="PS50237">
    <property type="entry name" value="HECT"/>
    <property type="match status" value="1"/>
</dbReference>
<gene>
    <name evidence="7" type="ORF">CYMTET_9835</name>
</gene>
<accession>A0AAE0LEL9</accession>
<feature type="domain" description="Protein kinase" evidence="5">
    <location>
        <begin position="382"/>
        <end position="670"/>
    </location>
</feature>
<reference evidence="7 8" key="1">
    <citation type="journal article" date="2015" name="Genome Biol. Evol.">
        <title>Comparative Genomics of a Bacterivorous Green Alga Reveals Evolutionary Causalities and Consequences of Phago-Mixotrophic Mode of Nutrition.</title>
        <authorList>
            <person name="Burns J.A."/>
            <person name="Paasch A."/>
            <person name="Narechania A."/>
            <person name="Kim E."/>
        </authorList>
    </citation>
    <scope>NUCLEOTIDE SEQUENCE [LARGE SCALE GENOMIC DNA]</scope>
    <source>
        <strain evidence="7 8">PLY_AMNH</strain>
    </source>
</reference>
<dbReference type="CDD" id="cd00180">
    <property type="entry name" value="PKc"/>
    <property type="match status" value="1"/>
</dbReference>
<keyword evidence="1 2" id="KW-0833">Ubl conjugation pathway</keyword>
<dbReference type="Pfam" id="PF00069">
    <property type="entry name" value="Pkinase"/>
    <property type="match status" value="1"/>
</dbReference>
<evidence type="ECO:0000256" key="2">
    <source>
        <dbReference type="PROSITE-ProRule" id="PRU00104"/>
    </source>
</evidence>
<feature type="compositionally biased region" description="Basic and acidic residues" evidence="4">
    <location>
        <begin position="1370"/>
        <end position="1393"/>
    </location>
</feature>
<feature type="region of interest" description="Disordered" evidence="4">
    <location>
        <begin position="681"/>
        <end position="731"/>
    </location>
</feature>
<dbReference type="Gene3D" id="3.90.1750.10">
    <property type="entry name" value="Hect, E3 ligase catalytic domains"/>
    <property type="match status" value="1"/>
</dbReference>
<evidence type="ECO:0000313" key="7">
    <source>
        <dbReference type="EMBL" id="KAK3282423.1"/>
    </source>
</evidence>
<evidence type="ECO:0000256" key="1">
    <source>
        <dbReference type="ARBA" id="ARBA00022786"/>
    </source>
</evidence>
<protein>
    <recommendedName>
        <fullName evidence="9">Protein kinase domain-containing protein</fullName>
    </recommendedName>
</protein>
<dbReference type="PANTHER" id="PTHR44167:SF24">
    <property type="entry name" value="SERINE_THREONINE-PROTEIN KINASE CHK2"/>
    <property type="match status" value="1"/>
</dbReference>
<name>A0AAE0LEL9_9CHLO</name>
<dbReference type="InterPro" id="IPR000569">
    <property type="entry name" value="HECT_dom"/>
</dbReference>
<evidence type="ECO:0000256" key="4">
    <source>
        <dbReference type="SAM" id="MobiDB-lite"/>
    </source>
</evidence>
<dbReference type="Proteomes" id="UP001190700">
    <property type="component" value="Unassembled WGS sequence"/>
</dbReference>
<sequence>MGKKGRKSSLNTQANATEADSQVEVTPVYPSEAQIKEDAQRLISHLQLIEPEKSRKIQAYVSSLTCEESTFEVIRQLHAANTVLKEHCLDYQKLSCEMDQCDGDIVSAHNSVDDILSNLNSLQAQSQWVGQGGEKARARRAHAESSYLDSLGRASALLEQKGSYLNQRCEQQVNLGAAAQRIPSVDATTALPNIEDAIARADDLIDQCQAELEPAVLETRATIVHLLHCLAKEEEIVQRITGPLTEAKKAAQAVVTLNAATVAGETPATDALHTAVLKQEVTKAAAELNRAKKMAEEARGAQNEIDGLNCELEKIADDMEDLTAEMMKLRRKKQDEMAGKIEEEIELLTSQRRTLAQTIVRKQAMTQAPELNRWFPEIVQGSEQRQDLAQPAVRLFDRTRHINHFKQKQILSMKFNARVLLVEDSFGEWVLKELPRNREFEQEALRLHLLAHPLVVHVECIFFHDKFAYVQMPYYEKGNLRAWTEHIKTKQGKLTASDRVEVRETFKQIFQAVSFIHQNGVAHRDIKPENVLIQDSGLIALCDFGCSRDLIDCSNTTVTGEGSFTEIYAAPEVALMASRRKHLFALDAWSLGVMLLEIMSGKAYQWNRFRGILEHNDPATAGIEEPTPLDQTAFEGDVWQRAAWSLAARLLHENPTNRPSIVEALSSDFFMEEGLYMPQPVLFSDPQSQSSAASSPASTSGGSGASSPARGKCAGASPMQRKTVTGLGPADAEVKEKFGELDRSLRSRREAKQVKEVNLNLLQKAAQKKKKAAAAAGPRAGDTRPHFFLRVRSASSGGSNETTIRDMITRQAPQGRPSCLEAGRQNPANTGWGGVELLVTLTEMVVVVEWVGIEVHHSFEQQYLPMESAFSVTMGNTAATERPLSEAVSNFFSACSHPGNEMFEQGSTELQMGLHYLPRLDAAMSDDNVREYQAVGRILAKCLLEGIPVSLPFSQAMHSFLLGNEALSDDVDECINLMVSFDPQYANLLHRTLLHRHATGRITYLSVGQLAQTDGVLRIGGMPANDIVTDLNKHQAVCACVRYALVESRRRALTAIRDGFAMLNAGQDNLLQGFTNADLAAGLHAQAYLDIDQVLASFSFTAEEWDGELSEYRTSLQQWMAALLKGLPLLALRVLLARTTGSTTPPPKDRTVSVHHINSIPRYVEKVEQELRGELYIMPHSRSLYIPTFNSFQEFRSEMLTALDLYAYITPSVGQTLAGASMQLGVATRAGGWYQNLEGKLVFGATAAKAALNQAAETLGCSAGAADLASPASPNVATASGRAEIGGGSSQIEIEEEVEGETTPCKRRLDMTPEDFQIDVAEEAEVKEQLAEEVSIPLEKNSCATLVGEDEFKKLEHGLQETMEELNRTVDETRLETVDETRPETADETRPETVDEPQGSVGQSSSLAPSFASVPQVLGWPGGPASPPVEDAN</sequence>
<dbReference type="PROSITE" id="PS00108">
    <property type="entry name" value="PROTEIN_KINASE_ST"/>
    <property type="match status" value="1"/>
</dbReference>
<dbReference type="InterPro" id="IPR011009">
    <property type="entry name" value="Kinase-like_dom_sf"/>
</dbReference>
<keyword evidence="3" id="KW-0175">Coiled coil</keyword>
<dbReference type="SMART" id="SM00220">
    <property type="entry name" value="S_TKc"/>
    <property type="match status" value="1"/>
</dbReference>
<dbReference type="GO" id="GO:0044773">
    <property type="term" value="P:mitotic DNA damage checkpoint signaling"/>
    <property type="evidence" value="ECO:0007669"/>
    <property type="project" value="TreeGrafter"/>
</dbReference>
<dbReference type="InterPro" id="IPR035983">
    <property type="entry name" value="Hect_E3_ubiquitin_ligase"/>
</dbReference>
<evidence type="ECO:0008006" key="9">
    <source>
        <dbReference type="Google" id="ProtNLM"/>
    </source>
</evidence>